<keyword evidence="1" id="KW-0472">Membrane</keyword>
<feature type="transmembrane region" description="Helical" evidence="1">
    <location>
        <begin position="15"/>
        <end position="41"/>
    </location>
</feature>
<evidence type="ECO:0000313" key="3">
    <source>
        <dbReference type="Proteomes" id="UP001216801"/>
    </source>
</evidence>
<organism evidence="2 3">
    <name type="scientific">Bacillus paranthracis</name>
    <dbReference type="NCBI Taxonomy" id="2026186"/>
    <lineage>
        <taxon>Bacteria</taxon>
        <taxon>Bacillati</taxon>
        <taxon>Bacillota</taxon>
        <taxon>Bacilli</taxon>
        <taxon>Bacillales</taxon>
        <taxon>Bacillaceae</taxon>
        <taxon>Bacillus</taxon>
        <taxon>Bacillus cereus group</taxon>
    </lineage>
</organism>
<evidence type="ECO:0000313" key="2">
    <source>
        <dbReference type="EMBL" id="MDG0956446.1"/>
    </source>
</evidence>
<reference evidence="2" key="1">
    <citation type="submission" date="2023-03" db="EMBL/GenBank/DDBJ databases">
        <title>Genetic diversity of Bacillus cereus sensu lato isolates from Slovenia.</title>
        <authorList>
            <person name="Abdelli M."/>
        </authorList>
    </citation>
    <scope>NUCLEOTIDE SEQUENCE</scope>
    <source>
        <strain evidence="2">SIBC39</strain>
    </source>
</reference>
<dbReference type="EMBL" id="JARPRR010000045">
    <property type="protein sequence ID" value="MDG0956446.1"/>
    <property type="molecule type" value="Genomic_DNA"/>
</dbReference>
<keyword evidence="1" id="KW-1133">Transmembrane helix</keyword>
<comment type="caution">
    <text evidence="2">The sequence shown here is derived from an EMBL/GenBank/DDBJ whole genome shotgun (WGS) entry which is preliminary data.</text>
</comment>
<evidence type="ECO:0000256" key="1">
    <source>
        <dbReference type="SAM" id="Phobius"/>
    </source>
</evidence>
<accession>A0AAJ1NFE3</accession>
<dbReference type="AlphaFoldDB" id="A0AAJ1NFE3"/>
<keyword evidence="1" id="KW-0812">Transmembrane</keyword>
<protein>
    <submittedName>
        <fullName evidence="2">Uncharacterized protein</fullName>
    </submittedName>
</protein>
<dbReference type="RefSeq" id="WP_277617354.1">
    <property type="nucleotide sequence ID" value="NZ_JARPRP010000052.1"/>
</dbReference>
<proteinExistence type="predicted"/>
<name>A0AAJ1NFE3_9BACI</name>
<gene>
    <name evidence="2" type="ORF">P6U19_28385</name>
</gene>
<dbReference type="Proteomes" id="UP001216801">
    <property type="component" value="Unassembled WGS sequence"/>
</dbReference>
<sequence>MVAQLNGKLMNKLAIFFSIFIIIKFVADVTGLTQLLGMYYLGTHRI</sequence>